<protein>
    <recommendedName>
        <fullName evidence="10">Putative proline/betaine transporter</fullName>
    </recommendedName>
</protein>
<feature type="transmembrane region" description="Helical" evidence="12">
    <location>
        <begin position="103"/>
        <end position="121"/>
    </location>
</feature>
<keyword evidence="5 12" id="KW-0812">Transmembrane</keyword>
<dbReference type="RefSeq" id="WP_092106553.1">
    <property type="nucleotide sequence ID" value="NZ_LT629739.1"/>
</dbReference>
<evidence type="ECO:0000256" key="4">
    <source>
        <dbReference type="ARBA" id="ARBA00022475"/>
    </source>
</evidence>
<dbReference type="Gene3D" id="1.20.1250.20">
    <property type="entry name" value="MFS general substrate transporter like domains"/>
    <property type="match status" value="2"/>
</dbReference>
<evidence type="ECO:0000256" key="10">
    <source>
        <dbReference type="ARBA" id="ARBA00039918"/>
    </source>
</evidence>
<organism evidence="14 15">
    <name type="scientific">Brevibacterium sandarakinum</name>
    <dbReference type="NCBI Taxonomy" id="629680"/>
    <lineage>
        <taxon>Bacteria</taxon>
        <taxon>Bacillati</taxon>
        <taxon>Actinomycetota</taxon>
        <taxon>Actinomycetes</taxon>
        <taxon>Micrococcales</taxon>
        <taxon>Brevibacteriaceae</taxon>
        <taxon>Brevibacterium</taxon>
    </lineage>
</organism>
<dbReference type="GO" id="GO:0015293">
    <property type="term" value="F:symporter activity"/>
    <property type="evidence" value="ECO:0007669"/>
    <property type="project" value="UniProtKB-KW"/>
</dbReference>
<evidence type="ECO:0000256" key="6">
    <source>
        <dbReference type="ARBA" id="ARBA00022847"/>
    </source>
</evidence>
<dbReference type="Proteomes" id="UP000199700">
    <property type="component" value="Chromosome"/>
</dbReference>
<dbReference type="AlphaFoldDB" id="A0A1H1V251"/>
<feature type="transmembrane region" description="Helical" evidence="12">
    <location>
        <begin position="45"/>
        <end position="64"/>
    </location>
</feature>
<dbReference type="FunFam" id="1.20.1250.20:FF:000001">
    <property type="entry name" value="Dicarboxylate MFS transporter"/>
    <property type="match status" value="1"/>
</dbReference>
<keyword evidence="4" id="KW-1003">Cell membrane</keyword>
<evidence type="ECO:0000313" key="14">
    <source>
        <dbReference type="EMBL" id="SDS78690.1"/>
    </source>
</evidence>
<evidence type="ECO:0000256" key="3">
    <source>
        <dbReference type="ARBA" id="ARBA00022448"/>
    </source>
</evidence>
<evidence type="ECO:0000256" key="11">
    <source>
        <dbReference type="SAM" id="MobiDB-lite"/>
    </source>
</evidence>
<feature type="transmembrane region" description="Helical" evidence="12">
    <location>
        <begin position="297"/>
        <end position="314"/>
    </location>
</feature>
<reference evidence="14" key="1">
    <citation type="submission" date="2016-10" db="EMBL/GenBank/DDBJ databases">
        <authorList>
            <person name="Varghese N."/>
            <person name="Submissions S."/>
        </authorList>
    </citation>
    <scope>NUCLEOTIDE SEQUENCE [LARGE SCALE GENOMIC DNA]</scope>
    <source>
        <strain evidence="14">DSM 22082</strain>
    </source>
</reference>
<proteinExistence type="inferred from homology"/>
<keyword evidence="6" id="KW-0769">Symport</keyword>
<dbReference type="PANTHER" id="PTHR43045:SF1">
    <property type="entry name" value="SHIKIMATE TRANSPORTER"/>
    <property type="match status" value="1"/>
</dbReference>
<evidence type="ECO:0000256" key="7">
    <source>
        <dbReference type="ARBA" id="ARBA00022989"/>
    </source>
</evidence>
<gene>
    <name evidence="14" type="ORF">SAMN04489751_2867</name>
</gene>
<evidence type="ECO:0000313" key="15">
    <source>
        <dbReference type="Proteomes" id="UP000199700"/>
    </source>
</evidence>
<feature type="transmembrane region" description="Helical" evidence="12">
    <location>
        <begin position="351"/>
        <end position="375"/>
    </location>
</feature>
<keyword evidence="3" id="KW-0813">Transport</keyword>
<dbReference type="Pfam" id="PF07690">
    <property type="entry name" value="MFS_1"/>
    <property type="match status" value="1"/>
</dbReference>
<evidence type="ECO:0000256" key="8">
    <source>
        <dbReference type="ARBA" id="ARBA00023136"/>
    </source>
</evidence>
<dbReference type="CDD" id="cd17369">
    <property type="entry name" value="MFS_ShiA_like"/>
    <property type="match status" value="1"/>
</dbReference>
<evidence type="ECO:0000256" key="9">
    <source>
        <dbReference type="ARBA" id="ARBA00037295"/>
    </source>
</evidence>
<keyword evidence="8 12" id="KW-0472">Membrane</keyword>
<keyword evidence="7 12" id="KW-1133">Transmembrane helix</keyword>
<comment type="function">
    <text evidence="9">May be a proton symporter involved in the uptake of osmolytes such as proline and glycine betaine.</text>
</comment>
<feature type="transmembrane region" description="Helical" evidence="12">
    <location>
        <begin position="204"/>
        <end position="221"/>
    </location>
</feature>
<sequence length="451" mass="48377">MRTLRNEANSGPRRLLDESPQDEKKRLRKVAIATIVGTTVEWYDFYLYATMASIVFGTIFFPAGDSQVNTLSAFATFAVGFIARPIGGIVFGHLGDRLGRKKVLVITFALMGISTFCIGFLPTYANIGAWAPILLVILRVFQGMGAGAEYASAAVNSYEHAQEGRRGRQGAWPALGLNIGLVLSSATIFLLTLRGDEFLLSGGWRIPFIISILLVGIGMWIRSSLPESPEFEQKVENKVETEEKAPPKFFDVFIHHWRPLLVVFIIAIGYNALSYIFKTFSLAYLDEFQGVSANVTSGAVMVAGMVAIVTVPAFGELCDKFGSKTVIMAGGALSAVFAFMFLALLQESSTFMVYLAIAIGTGVLAPMMFSAQGSFLSRQFPPESRSAGVGTAREIGTAVAGGLAPLGALSLVVSSPSNSTTGVGWVLVIAGVLVAVGALFDQGRRYSTERN</sequence>
<feature type="transmembrane region" description="Helical" evidence="12">
    <location>
        <begin position="257"/>
        <end position="277"/>
    </location>
</feature>
<comment type="similarity">
    <text evidence="2">Belongs to the major facilitator superfamily. Metabolite:H+ Symporter (MHS) family (TC 2.A.1.6) family.</text>
</comment>
<dbReference type="GO" id="GO:0005886">
    <property type="term" value="C:plasma membrane"/>
    <property type="evidence" value="ECO:0007669"/>
    <property type="project" value="UniProtKB-SubCell"/>
</dbReference>
<evidence type="ECO:0000256" key="2">
    <source>
        <dbReference type="ARBA" id="ARBA00008240"/>
    </source>
</evidence>
<dbReference type="SUPFAM" id="SSF103473">
    <property type="entry name" value="MFS general substrate transporter"/>
    <property type="match status" value="1"/>
</dbReference>
<dbReference type="PANTHER" id="PTHR43045">
    <property type="entry name" value="SHIKIMATE TRANSPORTER"/>
    <property type="match status" value="1"/>
</dbReference>
<feature type="transmembrane region" description="Helical" evidence="12">
    <location>
        <begin position="70"/>
        <end position="91"/>
    </location>
</feature>
<dbReference type="OrthoDB" id="8953821at2"/>
<dbReference type="EMBL" id="LT629739">
    <property type="protein sequence ID" value="SDS78690.1"/>
    <property type="molecule type" value="Genomic_DNA"/>
</dbReference>
<feature type="region of interest" description="Disordered" evidence="11">
    <location>
        <begin position="1"/>
        <end position="21"/>
    </location>
</feature>
<dbReference type="InterPro" id="IPR036259">
    <property type="entry name" value="MFS_trans_sf"/>
</dbReference>
<dbReference type="InterPro" id="IPR020846">
    <property type="entry name" value="MFS_dom"/>
</dbReference>
<keyword evidence="15" id="KW-1185">Reference proteome</keyword>
<name>A0A1H1V251_BRESA</name>
<dbReference type="PROSITE" id="PS50850">
    <property type="entry name" value="MFS"/>
    <property type="match status" value="1"/>
</dbReference>
<dbReference type="STRING" id="629680.SAMN04489751_2867"/>
<comment type="subcellular location">
    <subcellularLocation>
        <location evidence="1">Cell membrane</location>
        <topology evidence="1">Multi-pass membrane protein</topology>
    </subcellularLocation>
</comment>
<evidence type="ECO:0000256" key="12">
    <source>
        <dbReference type="SAM" id="Phobius"/>
    </source>
</evidence>
<feature type="transmembrane region" description="Helical" evidence="12">
    <location>
        <begin position="422"/>
        <end position="440"/>
    </location>
</feature>
<feature type="transmembrane region" description="Helical" evidence="12">
    <location>
        <begin position="172"/>
        <end position="192"/>
    </location>
</feature>
<evidence type="ECO:0000256" key="1">
    <source>
        <dbReference type="ARBA" id="ARBA00004651"/>
    </source>
</evidence>
<feature type="transmembrane region" description="Helical" evidence="12">
    <location>
        <begin position="326"/>
        <end position="345"/>
    </location>
</feature>
<dbReference type="InterPro" id="IPR011701">
    <property type="entry name" value="MFS"/>
</dbReference>
<evidence type="ECO:0000256" key="5">
    <source>
        <dbReference type="ARBA" id="ARBA00022692"/>
    </source>
</evidence>
<evidence type="ECO:0000259" key="13">
    <source>
        <dbReference type="PROSITE" id="PS50850"/>
    </source>
</evidence>
<accession>A0A1H1V251</accession>
<feature type="domain" description="Major facilitator superfamily (MFS) profile" evidence="13">
    <location>
        <begin position="30"/>
        <end position="449"/>
    </location>
</feature>